<reference evidence="1 2" key="1">
    <citation type="submission" date="2014-03" db="EMBL/GenBank/DDBJ databases">
        <title>Genomics of Bifidobacteria.</title>
        <authorList>
            <person name="Ventura M."/>
            <person name="Milani C."/>
            <person name="Lugli G.A."/>
        </authorList>
    </citation>
    <scope>NUCLEOTIDE SEQUENCE [LARGE SCALE GENOMIC DNA]</scope>
    <source>
        <strain evidence="1 2">LMG 11597</strain>
    </source>
</reference>
<dbReference type="GO" id="GO:0005524">
    <property type="term" value="F:ATP binding"/>
    <property type="evidence" value="ECO:0007669"/>
    <property type="project" value="TreeGrafter"/>
</dbReference>
<dbReference type="STRING" id="77635.BISU_0810"/>
<name>A0A087EAJ6_9BIFI</name>
<gene>
    <name evidence="1" type="ORF">BISU_0810</name>
</gene>
<dbReference type="Proteomes" id="UP000029055">
    <property type="component" value="Unassembled WGS sequence"/>
</dbReference>
<dbReference type="GO" id="GO:0006808">
    <property type="term" value="P:regulation of nitrogen utilization"/>
    <property type="evidence" value="ECO:0007669"/>
    <property type="project" value="InterPro"/>
</dbReference>
<dbReference type="Pfam" id="PF00543">
    <property type="entry name" value="P-II"/>
    <property type="match status" value="1"/>
</dbReference>
<dbReference type="eggNOG" id="COG0347">
    <property type="taxonomic scope" value="Bacteria"/>
</dbReference>
<dbReference type="EMBL" id="JGZR01000003">
    <property type="protein sequence ID" value="KFJ04797.1"/>
    <property type="molecule type" value="Genomic_DNA"/>
</dbReference>
<comment type="caution">
    <text evidence="1">The sequence shown here is derived from an EMBL/GenBank/DDBJ whole genome shotgun (WGS) entry which is preliminary data.</text>
</comment>
<protein>
    <submittedName>
        <fullName evidence="1">Nitrogen regulatory protein P-II family</fullName>
    </submittedName>
</protein>
<accession>A0A087EAJ6</accession>
<dbReference type="InterPro" id="IPR002187">
    <property type="entry name" value="N-reg_PII"/>
</dbReference>
<sequence>MKEILAFIRPDRYTQTKEELLSRGFHAMTTKIVTGRGQCHPVLGARISPLDAFKAPDQYEMLSKKMIAIVATDDRVDTLIDAFVTVNSRGNQGDGKIFVLPVDQSIRISTLETGAQSISDDDVVAS</sequence>
<evidence type="ECO:0000313" key="2">
    <source>
        <dbReference type="Proteomes" id="UP000029055"/>
    </source>
</evidence>
<dbReference type="GO" id="GO:0005829">
    <property type="term" value="C:cytosol"/>
    <property type="evidence" value="ECO:0007669"/>
    <property type="project" value="TreeGrafter"/>
</dbReference>
<dbReference type="SMART" id="SM00938">
    <property type="entry name" value="P-II"/>
    <property type="match status" value="1"/>
</dbReference>
<keyword evidence="2" id="KW-1185">Reference proteome</keyword>
<dbReference type="SUPFAM" id="SSF54913">
    <property type="entry name" value="GlnB-like"/>
    <property type="match status" value="1"/>
</dbReference>
<dbReference type="AlphaFoldDB" id="A0A087EAJ6"/>
<dbReference type="PANTHER" id="PTHR30115">
    <property type="entry name" value="NITROGEN REGULATORY PROTEIN P-II"/>
    <property type="match status" value="1"/>
</dbReference>
<proteinExistence type="predicted"/>
<dbReference type="Gene3D" id="3.30.70.120">
    <property type="match status" value="1"/>
</dbReference>
<dbReference type="PANTHER" id="PTHR30115:SF11">
    <property type="entry name" value="NITROGEN REGULATORY PROTEIN P-II HOMOLOG"/>
    <property type="match status" value="1"/>
</dbReference>
<dbReference type="PROSITE" id="PS51343">
    <property type="entry name" value="PII_GLNB_DOM"/>
    <property type="match status" value="1"/>
</dbReference>
<evidence type="ECO:0000313" key="1">
    <source>
        <dbReference type="EMBL" id="KFJ04797.1"/>
    </source>
</evidence>
<dbReference type="RefSeq" id="WP_024462596.1">
    <property type="nucleotide sequence ID" value="NZ_CP062939.1"/>
</dbReference>
<dbReference type="PRINTS" id="PR00340">
    <property type="entry name" value="PIIGLNB"/>
</dbReference>
<dbReference type="InterPro" id="IPR011322">
    <property type="entry name" value="N-reg_PII-like_a/b"/>
</dbReference>
<dbReference type="GO" id="GO:0030234">
    <property type="term" value="F:enzyme regulator activity"/>
    <property type="evidence" value="ECO:0007669"/>
    <property type="project" value="InterPro"/>
</dbReference>
<dbReference type="OrthoDB" id="9802729at2"/>
<organism evidence="1 2">
    <name type="scientific">Bifidobacterium subtile</name>
    <dbReference type="NCBI Taxonomy" id="77635"/>
    <lineage>
        <taxon>Bacteria</taxon>
        <taxon>Bacillati</taxon>
        <taxon>Actinomycetota</taxon>
        <taxon>Actinomycetes</taxon>
        <taxon>Bifidobacteriales</taxon>
        <taxon>Bifidobacteriaceae</taxon>
        <taxon>Bifidobacterium</taxon>
    </lineage>
</organism>
<dbReference type="InterPro" id="IPR015867">
    <property type="entry name" value="N-reg_PII/ATP_PRibTrfase_C"/>
</dbReference>